<keyword evidence="5 10" id="KW-0297">G-protein coupled receptor</keyword>
<dbReference type="GO" id="GO:0004930">
    <property type="term" value="F:G protein-coupled receptor activity"/>
    <property type="evidence" value="ECO:0007669"/>
    <property type="project" value="UniProtKB-KW"/>
</dbReference>
<dbReference type="FunFam" id="1.20.1070.10:FF:000193">
    <property type="entry name" value="Mas-related G-protein coupled receptor member E"/>
    <property type="match status" value="1"/>
</dbReference>
<protein>
    <recommendedName>
        <fullName evidence="12">G-protein coupled receptors family 1 profile domain-containing protein</fullName>
    </recommendedName>
</protein>
<keyword evidence="8 10" id="KW-0807">Transducer</keyword>
<evidence type="ECO:0000256" key="8">
    <source>
        <dbReference type="ARBA" id="ARBA00023224"/>
    </source>
</evidence>
<dbReference type="PRINTS" id="PR02108">
    <property type="entry name" value="MRGPCRFAMILY"/>
</dbReference>
<keyword evidence="6 11" id="KW-0472">Membrane</keyword>
<evidence type="ECO:0000256" key="2">
    <source>
        <dbReference type="ARBA" id="ARBA00022475"/>
    </source>
</evidence>
<dbReference type="AlphaFoldDB" id="A0A670IH96"/>
<evidence type="ECO:0000313" key="13">
    <source>
        <dbReference type="Ensembl" id="ENSPMRP00000010717.1"/>
    </source>
</evidence>
<dbReference type="OMA" id="NIMEYVF"/>
<dbReference type="Pfam" id="PF00001">
    <property type="entry name" value="7tm_1"/>
    <property type="match status" value="1"/>
</dbReference>
<dbReference type="SUPFAM" id="SSF81321">
    <property type="entry name" value="Family A G protein-coupled receptor-like"/>
    <property type="match status" value="1"/>
</dbReference>
<dbReference type="Ensembl" id="ENSPMRT00000011431.1">
    <property type="protein sequence ID" value="ENSPMRP00000010717.1"/>
    <property type="gene ID" value="ENSPMRG00000007120.1"/>
</dbReference>
<keyword evidence="14" id="KW-1185">Reference proteome</keyword>
<feature type="domain" description="G-protein coupled receptors family 1 profile" evidence="12">
    <location>
        <begin position="62"/>
        <end position="286"/>
    </location>
</feature>
<evidence type="ECO:0000256" key="3">
    <source>
        <dbReference type="ARBA" id="ARBA00022692"/>
    </source>
</evidence>
<evidence type="ECO:0000256" key="10">
    <source>
        <dbReference type="RuleBase" id="RU000688"/>
    </source>
</evidence>
<feature type="transmembrane region" description="Helical" evidence="11">
    <location>
        <begin position="267"/>
        <end position="289"/>
    </location>
</feature>
<dbReference type="PROSITE" id="PS50262">
    <property type="entry name" value="G_PROTEIN_RECEP_F1_2"/>
    <property type="match status" value="1"/>
</dbReference>
<accession>A0A670IH96</accession>
<dbReference type="InterPro" id="IPR026234">
    <property type="entry name" value="MRGPCRFAMILY"/>
</dbReference>
<organism evidence="13 14">
    <name type="scientific">Podarcis muralis</name>
    <name type="common">Wall lizard</name>
    <name type="synonym">Lacerta muralis</name>
    <dbReference type="NCBI Taxonomy" id="64176"/>
    <lineage>
        <taxon>Eukaryota</taxon>
        <taxon>Metazoa</taxon>
        <taxon>Chordata</taxon>
        <taxon>Craniata</taxon>
        <taxon>Vertebrata</taxon>
        <taxon>Euteleostomi</taxon>
        <taxon>Lepidosauria</taxon>
        <taxon>Squamata</taxon>
        <taxon>Bifurcata</taxon>
        <taxon>Unidentata</taxon>
        <taxon>Episquamata</taxon>
        <taxon>Laterata</taxon>
        <taxon>Lacertibaenia</taxon>
        <taxon>Lacertidae</taxon>
        <taxon>Podarcis</taxon>
    </lineage>
</organism>
<reference evidence="13" key="2">
    <citation type="submission" date="2025-08" db="UniProtKB">
        <authorList>
            <consortium name="Ensembl"/>
        </authorList>
    </citation>
    <scope>IDENTIFICATION</scope>
</reference>
<feature type="transmembrane region" description="Helical" evidence="11">
    <location>
        <begin position="162"/>
        <end position="186"/>
    </location>
</feature>
<feature type="transmembrane region" description="Helical" evidence="11">
    <location>
        <begin position="113"/>
        <end position="142"/>
    </location>
</feature>
<keyword evidence="3 10" id="KW-0812">Transmembrane</keyword>
<feature type="transmembrane region" description="Helical" evidence="11">
    <location>
        <begin position="192"/>
        <end position="220"/>
    </location>
</feature>
<keyword evidence="7 10" id="KW-0675">Receptor</keyword>
<evidence type="ECO:0000256" key="1">
    <source>
        <dbReference type="ARBA" id="ARBA00004651"/>
    </source>
</evidence>
<dbReference type="Gene3D" id="1.20.1070.10">
    <property type="entry name" value="Rhodopsin 7-helix transmembrane proteins"/>
    <property type="match status" value="1"/>
</dbReference>
<dbReference type="GO" id="GO:0005886">
    <property type="term" value="C:plasma membrane"/>
    <property type="evidence" value="ECO:0007669"/>
    <property type="project" value="UniProtKB-SubCell"/>
</dbReference>
<evidence type="ECO:0000256" key="5">
    <source>
        <dbReference type="ARBA" id="ARBA00023040"/>
    </source>
</evidence>
<comment type="similarity">
    <text evidence="9">Belongs to the G-protein coupled receptor 1 family. Mas subfamily.</text>
</comment>
<name>A0A670IH96_PODMU</name>
<keyword evidence="2" id="KW-1003">Cell membrane</keyword>
<reference evidence="13 14" key="1">
    <citation type="journal article" date="2019" name="Proc. Natl. Acad. Sci. U.S.A.">
        <title>Regulatory changes in pterin and carotenoid genes underlie balanced color polymorphisms in the wall lizard.</title>
        <authorList>
            <person name="Andrade P."/>
            <person name="Pinho C."/>
            <person name="Perez I de Lanuza G."/>
            <person name="Afonso S."/>
            <person name="Brejcha J."/>
            <person name="Rubin C.J."/>
            <person name="Wallerman O."/>
            <person name="Pereira P."/>
            <person name="Sabatino S.J."/>
            <person name="Bellati A."/>
            <person name="Pellitteri-Rosa D."/>
            <person name="Bosakova Z."/>
            <person name="Bunikis I."/>
            <person name="Carretero M.A."/>
            <person name="Feiner N."/>
            <person name="Marsik P."/>
            <person name="Pauperio F."/>
            <person name="Salvi D."/>
            <person name="Soler L."/>
            <person name="While G.M."/>
            <person name="Uller T."/>
            <person name="Font E."/>
            <person name="Andersson L."/>
            <person name="Carneiro M."/>
        </authorList>
    </citation>
    <scope>NUCLEOTIDE SEQUENCE</scope>
</reference>
<keyword evidence="4 11" id="KW-1133">Transmembrane helix</keyword>
<proteinExistence type="inferred from homology"/>
<dbReference type="InterPro" id="IPR000276">
    <property type="entry name" value="GPCR_Rhodpsn"/>
</dbReference>
<dbReference type="PROSITE" id="PS00237">
    <property type="entry name" value="G_PROTEIN_RECEP_F1_1"/>
    <property type="match status" value="1"/>
</dbReference>
<reference evidence="13" key="3">
    <citation type="submission" date="2025-09" db="UniProtKB">
        <authorList>
            <consortium name="Ensembl"/>
        </authorList>
    </citation>
    <scope>IDENTIFICATION</scope>
</reference>
<evidence type="ECO:0000256" key="9">
    <source>
        <dbReference type="ARBA" id="ARBA00061394"/>
    </source>
</evidence>
<evidence type="ECO:0000256" key="4">
    <source>
        <dbReference type="ARBA" id="ARBA00022989"/>
    </source>
</evidence>
<dbReference type="PANTHER" id="PTHR11334:SF68">
    <property type="entry name" value="G-PROTEIN COUPLED RECEPTORS FAMILY 1 PROFILE DOMAIN-CONTAINING PROTEIN-RELATED"/>
    <property type="match status" value="1"/>
</dbReference>
<evidence type="ECO:0000256" key="6">
    <source>
        <dbReference type="ARBA" id="ARBA00023136"/>
    </source>
</evidence>
<evidence type="ECO:0000256" key="7">
    <source>
        <dbReference type="ARBA" id="ARBA00023170"/>
    </source>
</evidence>
<evidence type="ECO:0000256" key="11">
    <source>
        <dbReference type="SAM" id="Phobius"/>
    </source>
</evidence>
<comment type="subcellular location">
    <subcellularLocation>
        <location evidence="1">Cell membrane</location>
        <topology evidence="1">Multi-pass membrane protein</topology>
    </subcellularLocation>
</comment>
<evidence type="ECO:0000313" key="14">
    <source>
        <dbReference type="Proteomes" id="UP000472272"/>
    </source>
</evidence>
<dbReference type="InterPro" id="IPR017452">
    <property type="entry name" value="GPCR_Rhodpsn_7TM"/>
</dbReference>
<feature type="transmembrane region" description="Helical" evidence="11">
    <location>
        <begin position="82"/>
        <end position="107"/>
    </location>
</feature>
<dbReference type="Proteomes" id="UP000472272">
    <property type="component" value="Chromosome 7"/>
</dbReference>
<feature type="transmembrane region" description="Helical" evidence="11">
    <location>
        <begin position="44"/>
        <end position="70"/>
    </location>
</feature>
<dbReference type="PANTHER" id="PTHR11334">
    <property type="entry name" value="MAS-RELATED G-PROTEIN COUPLED RECEPTOR"/>
    <property type="match status" value="1"/>
</dbReference>
<evidence type="ECO:0000259" key="12">
    <source>
        <dbReference type="PROSITE" id="PS50262"/>
    </source>
</evidence>
<dbReference type="PRINTS" id="PR00237">
    <property type="entry name" value="GPCRRHODOPSN"/>
</dbReference>
<feature type="transmembrane region" description="Helical" evidence="11">
    <location>
        <begin position="232"/>
        <end position="261"/>
    </location>
</feature>
<sequence length="327" mass="37353">MMRNNSMESLSLLDTVENGNRTNNGTELPQNNNPYIELKAQETALIIIAVFIFVISIFGLTGNGTVIWFLGFRMKRNPFTTFILHLAVADLGVLIALLILLPLSVFLPSLSNITSLIFFGIGTFFFFYMCITSQLLLTAISVDRCVSVLFPIWHRCHRPQHLSTIVCALIWILTFLSIGLCIYASLEYLSEKLFFFLFLVPPVLCFPLMIISTVILLIKVCFRSQRRKKGRVLRAILLALLFFLFFTFTLTFMILLLFLGFDISSPSLIVGHLCSCLNSSVNPLIYFLVGRKKQSRSRESMKVALWRLFKEEEHGREELELRVSPQI</sequence>
<dbReference type="GeneTree" id="ENSGT01030000234639"/>